<dbReference type="EMBL" id="AZBU02000002">
    <property type="protein sequence ID" value="TKR95592.1"/>
    <property type="molecule type" value="Genomic_DNA"/>
</dbReference>
<dbReference type="AlphaFoldDB" id="A0A4U5PG83"/>
<organism evidence="2 3">
    <name type="scientific">Steinernema carpocapsae</name>
    <name type="common">Entomopathogenic nematode</name>
    <dbReference type="NCBI Taxonomy" id="34508"/>
    <lineage>
        <taxon>Eukaryota</taxon>
        <taxon>Metazoa</taxon>
        <taxon>Ecdysozoa</taxon>
        <taxon>Nematoda</taxon>
        <taxon>Chromadorea</taxon>
        <taxon>Rhabditida</taxon>
        <taxon>Tylenchina</taxon>
        <taxon>Panagrolaimomorpha</taxon>
        <taxon>Strongyloidoidea</taxon>
        <taxon>Steinernematidae</taxon>
        <taxon>Steinernema</taxon>
    </lineage>
</organism>
<keyword evidence="1" id="KW-0812">Transmembrane</keyword>
<protein>
    <submittedName>
        <fullName evidence="2">Uncharacterized protein</fullName>
    </submittedName>
</protein>
<reference evidence="2 3" key="2">
    <citation type="journal article" date="2019" name="G3 (Bethesda)">
        <title>Hybrid Assembly of the Genome of the Entomopathogenic Nematode Steinernema carpocapsae Identifies the X-Chromosome.</title>
        <authorList>
            <person name="Serra L."/>
            <person name="Macchietto M."/>
            <person name="Macias-Munoz A."/>
            <person name="McGill C.J."/>
            <person name="Rodriguez I.M."/>
            <person name="Rodriguez B."/>
            <person name="Murad R."/>
            <person name="Mortazavi A."/>
        </authorList>
    </citation>
    <scope>NUCLEOTIDE SEQUENCE [LARGE SCALE GENOMIC DNA]</scope>
    <source>
        <strain evidence="2 3">ALL</strain>
    </source>
</reference>
<feature type="transmembrane region" description="Helical" evidence="1">
    <location>
        <begin position="153"/>
        <end position="172"/>
    </location>
</feature>
<evidence type="ECO:0000256" key="1">
    <source>
        <dbReference type="SAM" id="Phobius"/>
    </source>
</evidence>
<evidence type="ECO:0000313" key="2">
    <source>
        <dbReference type="EMBL" id="TKR95592.1"/>
    </source>
</evidence>
<keyword evidence="3" id="KW-1185">Reference proteome</keyword>
<feature type="transmembrane region" description="Helical" evidence="1">
    <location>
        <begin position="35"/>
        <end position="59"/>
    </location>
</feature>
<feature type="transmembrane region" description="Helical" evidence="1">
    <location>
        <begin position="215"/>
        <end position="234"/>
    </location>
</feature>
<feature type="transmembrane region" description="Helical" evidence="1">
    <location>
        <begin position="297"/>
        <end position="314"/>
    </location>
</feature>
<reference evidence="2 3" key="1">
    <citation type="journal article" date="2015" name="Genome Biol.">
        <title>Comparative genomics of Steinernema reveals deeply conserved gene regulatory networks.</title>
        <authorList>
            <person name="Dillman A.R."/>
            <person name="Macchietto M."/>
            <person name="Porter C.F."/>
            <person name="Rogers A."/>
            <person name="Williams B."/>
            <person name="Antoshechkin I."/>
            <person name="Lee M.M."/>
            <person name="Goodwin Z."/>
            <person name="Lu X."/>
            <person name="Lewis E.E."/>
            <person name="Goodrich-Blair H."/>
            <person name="Stock S.P."/>
            <person name="Adams B.J."/>
            <person name="Sternberg P.W."/>
            <person name="Mortazavi A."/>
        </authorList>
    </citation>
    <scope>NUCLEOTIDE SEQUENCE [LARGE SCALE GENOMIC DNA]</scope>
    <source>
        <strain evidence="2 3">ALL</strain>
    </source>
</reference>
<feature type="transmembrane region" description="Helical" evidence="1">
    <location>
        <begin position="246"/>
        <end position="264"/>
    </location>
</feature>
<accession>A0A4U5PG83</accession>
<keyword evidence="1" id="KW-0472">Membrane</keyword>
<feature type="transmembrane region" description="Helical" evidence="1">
    <location>
        <begin position="71"/>
        <end position="100"/>
    </location>
</feature>
<comment type="caution">
    <text evidence="2">The sequence shown here is derived from an EMBL/GenBank/DDBJ whole genome shotgun (WGS) entry which is preliminary data.</text>
</comment>
<feature type="transmembrane region" description="Helical" evidence="1">
    <location>
        <begin position="112"/>
        <end position="133"/>
    </location>
</feature>
<name>A0A4U5PG83_STECR</name>
<gene>
    <name evidence="2" type="ORF">L596_009736</name>
</gene>
<evidence type="ECO:0000313" key="3">
    <source>
        <dbReference type="Proteomes" id="UP000298663"/>
    </source>
</evidence>
<dbReference type="Proteomes" id="UP000298663">
    <property type="component" value="Unassembled WGS sequence"/>
</dbReference>
<keyword evidence="1" id="KW-1133">Transmembrane helix</keyword>
<proteinExistence type="predicted"/>
<sequence length="335" mass="37599">MTLTSTTLRNFLRDTSINVDRNEPSAVKDDNKNDFYCFFGTVHVSVITAFIAVLVFWSYGSLFPYLAFLQLWLPFGISSVFSAYFALVRIISVVLVAVGFGFEHTELLVPHGILQVCEIAAFVYEAVFIIIYAPQNSPIAMGFWQRFSVRTEMTVKMALILAVLVWALWITVRCYRYVKNSSKTQGVPDPTIFILDTLEDHGEWLSLYGHFHITTLTRILTTLSSVATVFLYLVSNDTPVKLGSMLGFLISIQVATSVVIHLGLKKIEADLMTPFMVAQVFQIGYNVYHLLAVAQPNASIFLLIWAIVLQVWAVRTVQKCYKYLKACGSVAVMGV</sequence>